<evidence type="ECO:0000313" key="2">
    <source>
        <dbReference type="Proteomes" id="UP000187313"/>
    </source>
</evidence>
<sequence>MIALKYIVFDYDDQLADPVKRSEFSRQYKDELLNEGLRLLSFFDSNEIEIISENEYVDKRHKDLKIEEQYWT</sequence>
<organism evidence="1 2">
    <name type="scientific">Paenibacillus odorifer</name>
    <dbReference type="NCBI Taxonomy" id="189426"/>
    <lineage>
        <taxon>Bacteria</taxon>
        <taxon>Bacillati</taxon>
        <taxon>Bacillota</taxon>
        <taxon>Bacilli</taxon>
        <taxon>Bacillales</taxon>
        <taxon>Paenibacillaceae</taxon>
        <taxon>Paenibacillus</taxon>
    </lineage>
</organism>
<name>A0ABX3HAS6_9BACL</name>
<comment type="caution">
    <text evidence="1">The sequence shown here is derived from an EMBL/GenBank/DDBJ whole genome shotgun (WGS) entry which is preliminary data.</text>
</comment>
<dbReference type="EMBL" id="MPTD01000019">
    <property type="protein sequence ID" value="OMD47472.1"/>
    <property type="molecule type" value="Genomic_DNA"/>
</dbReference>
<proteinExistence type="predicted"/>
<reference evidence="1 2" key="1">
    <citation type="submission" date="2016-10" db="EMBL/GenBank/DDBJ databases">
        <title>Paenibacillus species isolates.</title>
        <authorList>
            <person name="Beno S.M."/>
        </authorList>
    </citation>
    <scope>NUCLEOTIDE SEQUENCE [LARGE SCALE GENOMIC DNA]</scope>
    <source>
        <strain evidence="1 2">FSL R5-0923</strain>
    </source>
</reference>
<accession>A0ABX3HAS6</accession>
<protein>
    <submittedName>
        <fullName evidence="1">Uncharacterized protein</fullName>
    </submittedName>
</protein>
<gene>
    <name evidence="1" type="ORF">BSK51_25110</name>
</gene>
<evidence type="ECO:0000313" key="1">
    <source>
        <dbReference type="EMBL" id="OMD47472.1"/>
    </source>
</evidence>
<keyword evidence="2" id="KW-1185">Reference proteome</keyword>
<dbReference type="Proteomes" id="UP000187313">
    <property type="component" value="Unassembled WGS sequence"/>
</dbReference>